<dbReference type="AlphaFoldDB" id="A0A2M6WMA6"/>
<gene>
    <name evidence="1" type="ORF">COU00_01805</name>
</gene>
<proteinExistence type="predicted"/>
<name>A0A2M6WMA6_9BACT</name>
<evidence type="ECO:0000313" key="1">
    <source>
        <dbReference type="EMBL" id="PIT93907.1"/>
    </source>
</evidence>
<accession>A0A2M6WMA6</accession>
<evidence type="ECO:0000313" key="2">
    <source>
        <dbReference type="Proteomes" id="UP000229335"/>
    </source>
</evidence>
<dbReference type="Proteomes" id="UP000229335">
    <property type="component" value="Unassembled WGS sequence"/>
</dbReference>
<sequence>MLTKTTKRYLLCGCAIFVLVIAGSLAIYGRYAGAAALTNAAVAPNTSGTDNLIGQTNAQWKFTMTNATELAPGSAVQVILPNISNAPPFTFGTPAIVSTSSVAAIGFSYTVAANSGTRTLGLTTVTAIPAGTTFSITVNGINNPLGSQTNLTNLTWTFRTGTIGAGGPAGADITIVDGPATATRSLIRGGQSIFSAADSAITASNYAVSAANVTYTFSFVATTSIPIGGKINIHFPADFTVDNATTSSTLQADINGSSANAPQIAATGAVATSTSNGRNDVIFTTSGAATGGVNTVTVAVGGITNPSTANAYRPIYIYTTNANGGLLDGSPFADSANDVYNGPPPVDSIHIGGTNDMIISVYKQSGADLIKLSAAEIAQVRVGVGCPDKQF</sequence>
<comment type="caution">
    <text evidence="1">The sequence shown here is derived from an EMBL/GenBank/DDBJ whole genome shotgun (WGS) entry which is preliminary data.</text>
</comment>
<organism evidence="1 2">
    <name type="scientific">Candidatus Falkowbacteria bacterium CG10_big_fil_rev_8_21_14_0_10_43_11</name>
    <dbReference type="NCBI Taxonomy" id="1974568"/>
    <lineage>
        <taxon>Bacteria</taxon>
        <taxon>Candidatus Falkowiibacteriota</taxon>
    </lineage>
</organism>
<protein>
    <submittedName>
        <fullName evidence="1">Uncharacterized protein</fullName>
    </submittedName>
</protein>
<dbReference type="EMBL" id="PFAS01000029">
    <property type="protein sequence ID" value="PIT93907.1"/>
    <property type="molecule type" value="Genomic_DNA"/>
</dbReference>
<feature type="non-terminal residue" evidence="1">
    <location>
        <position position="391"/>
    </location>
</feature>
<reference evidence="2" key="1">
    <citation type="submission" date="2017-09" db="EMBL/GenBank/DDBJ databases">
        <title>Depth-based differentiation of microbial function through sediment-hosted aquifers and enrichment of novel symbionts in the deep terrestrial subsurface.</title>
        <authorList>
            <person name="Probst A.J."/>
            <person name="Ladd B."/>
            <person name="Jarett J.K."/>
            <person name="Geller-Mcgrath D.E."/>
            <person name="Sieber C.M.K."/>
            <person name="Emerson J.B."/>
            <person name="Anantharaman K."/>
            <person name="Thomas B.C."/>
            <person name="Malmstrom R."/>
            <person name="Stieglmeier M."/>
            <person name="Klingl A."/>
            <person name="Woyke T."/>
            <person name="Ryan C.M."/>
            <person name="Banfield J.F."/>
        </authorList>
    </citation>
    <scope>NUCLEOTIDE SEQUENCE [LARGE SCALE GENOMIC DNA]</scope>
</reference>